<dbReference type="Pfam" id="PF01176">
    <property type="entry name" value="eIF-1a"/>
    <property type="match status" value="1"/>
</dbReference>
<dbReference type="InterPro" id="IPR012340">
    <property type="entry name" value="NA-bd_OB-fold"/>
</dbReference>
<evidence type="ECO:0000256" key="4">
    <source>
        <dbReference type="ARBA" id="ARBA00031998"/>
    </source>
</evidence>
<name>A0A504YFH5_FASGI</name>
<evidence type="ECO:0000256" key="2">
    <source>
        <dbReference type="ARBA" id="ARBA00020989"/>
    </source>
</evidence>
<gene>
    <name evidence="7" type="ORF">FGIG_06322</name>
</gene>
<dbReference type="AlphaFoldDB" id="A0A504YFH5"/>
<feature type="region of interest" description="Disordered" evidence="5">
    <location>
        <begin position="117"/>
        <end position="149"/>
    </location>
</feature>
<evidence type="ECO:0000313" key="7">
    <source>
        <dbReference type="EMBL" id="TPP59105.1"/>
    </source>
</evidence>
<accession>A0A504YFH5</accession>
<dbReference type="PANTHER" id="PTHR21641">
    <property type="entry name" value="TRANSLATION INITIATION FACTOR-RELATED"/>
    <property type="match status" value="1"/>
</dbReference>
<dbReference type="GO" id="GO:0005634">
    <property type="term" value="C:nucleus"/>
    <property type="evidence" value="ECO:0007669"/>
    <property type="project" value="TreeGrafter"/>
</dbReference>
<dbReference type="InterPro" id="IPR001253">
    <property type="entry name" value="TIF_eIF-1A"/>
</dbReference>
<protein>
    <recommendedName>
        <fullName evidence="2">Probable RNA-binding protein EIF1AD</fullName>
    </recommendedName>
    <alternativeName>
        <fullName evidence="4">Eukaryotic translation initiation factor 1A domain-containing protein</fullName>
    </alternativeName>
</protein>
<dbReference type="SUPFAM" id="SSF50249">
    <property type="entry name" value="Nucleic acid-binding proteins"/>
    <property type="match status" value="1"/>
</dbReference>
<comment type="caution">
    <text evidence="7">The sequence shown here is derived from an EMBL/GenBank/DDBJ whole genome shotgun (WGS) entry which is preliminary data.</text>
</comment>
<dbReference type="SMART" id="SM00652">
    <property type="entry name" value="eIF1a"/>
    <property type="match status" value="1"/>
</dbReference>
<dbReference type="InterPro" id="IPR006196">
    <property type="entry name" value="RNA-binding_domain_S1_IF1"/>
</dbReference>
<dbReference type="EMBL" id="SUNJ01011167">
    <property type="protein sequence ID" value="TPP59105.1"/>
    <property type="molecule type" value="Genomic_DNA"/>
</dbReference>
<evidence type="ECO:0000256" key="3">
    <source>
        <dbReference type="ARBA" id="ARBA00022884"/>
    </source>
</evidence>
<dbReference type="Proteomes" id="UP000316759">
    <property type="component" value="Unassembled WGS sequence"/>
</dbReference>
<dbReference type="GO" id="GO:0003723">
    <property type="term" value="F:RNA binding"/>
    <property type="evidence" value="ECO:0007669"/>
    <property type="project" value="UniProtKB-KW"/>
</dbReference>
<dbReference type="GO" id="GO:0003743">
    <property type="term" value="F:translation initiation factor activity"/>
    <property type="evidence" value="ECO:0007669"/>
    <property type="project" value="InterPro"/>
</dbReference>
<dbReference type="OrthoDB" id="1738325at2759"/>
<dbReference type="PANTHER" id="PTHR21641:SF0">
    <property type="entry name" value="RNA-BINDING PROTEIN EIF1AD-RELATED"/>
    <property type="match status" value="1"/>
</dbReference>
<comment type="similarity">
    <text evidence="1">Belongs to the EIF1AD family.</text>
</comment>
<dbReference type="InterPro" id="IPR039294">
    <property type="entry name" value="EIF1AD"/>
</dbReference>
<feature type="domain" description="S1-like" evidence="6">
    <location>
        <begin position="26"/>
        <end position="85"/>
    </location>
</feature>
<evidence type="ECO:0000256" key="1">
    <source>
        <dbReference type="ARBA" id="ARBA00007340"/>
    </source>
</evidence>
<sequence>MYPSSVPRRKKVEQELFESLPSIESGEFICKLRKSQGNYLFTAFNETNVEILVSIPERFRNAYYFSPGDFVLCKPVESKRVKAEIRALLQEKQIEHLTVLGLWPGAFLSDRYTKQRAEKESYMPDDMLPPSDDSSEGSEEESVQESHLS</sequence>
<dbReference type="Gene3D" id="2.40.50.140">
    <property type="entry name" value="Nucleic acid-binding proteins"/>
    <property type="match status" value="1"/>
</dbReference>
<proteinExistence type="inferred from homology"/>
<feature type="compositionally biased region" description="Acidic residues" evidence="5">
    <location>
        <begin position="133"/>
        <end position="143"/>
    </location>
</feature>
<evidence type="ECO:0000259" key="6">
    <source>
        <dbReference type="Pfam" id="PF01176"/>
    </source>
</evidence>
<organism evidence="7 8">
    <name type="scientific">Fasciola gigantica</name>
    <name type="common">Giant liver fluke</name>
    <dbReference type="NCBI Taxonomy" id="46835"/>
    <lineage>
        <taxon>Eukaryota</taxon>
        <taxon>Metazoa</taxon>
        <taxon>Spiralia</taxon>
        <taxon>Lophotrochozoa</taxon>
        <taxon>Platyhelminthes</taxon>
        <taxon>Trematoda</taxon>
        <taxon>Digenea</taxon>
        <taxon>Plagiorchiida</taxon>
        <taxon>Echinostomata</taxon>
        <taxon>Echinostomatoidea</taxon>
        <taxon>Fasciolidae</taxon>
        <taxon>Fasciola</taxon>
    </lineage>
</organism>
<keyword evidence="3" id="KW-0694">RNA-binding</keyword>
<dbReference type="STRING" id="46835.A0A504YFH5"/>
<evidence type="ECO:0000256" key="5">
    <source>
        <dbReference type="SAM" id="MobiDB-lite"/>
    </source>
</evidence>
<keyword evidence="8" id="KW-1185">Reference proteome</keyword>
<evidence type="ECO:0000313" key="8">
    <source>
        <dbReference type="Proteomes" id="UP000316759"/>
    </source>
</evidence>
<reference evidence="7 8" key="1">
    <citation type="submission" date="2019-04" db="EMBL/GenBank/DDBJ databases">
        <title>Annotation for the trematode Fasciola gigantica.</title>
        <authorList>
            <person name="Choi Y.-J."/>
        </authorList>
    </citation>
    <scope>NUCLEOTIDE SEQUENCE [LARGE SCALE GENOMIC DNA]</scope>
    <source>
        <strain evidence="7">Uganda_cow_1</strain>
    </source>
</reference>